<dbReference type="AlphaFoldDB" id="A0A6N3BVG2"/>
<dbReference type="EMBL" id="CACRUB010000026">
    <property type="protein sequence ID" value="VYU07852.1"/>
    <property type="molecule type" value="Genomic_DNA"/>
</dbReference>
<protein>
    <recommendedName>
        <fullName evidence="2">Antitoxin</fullName>
    </recommendedName>
</protein>
<accession>A0A6N3BVG2</accession>
<sequence>MGTAETKAKNKYNAKAYDQIPLRVKAGEKEKIQAHAQQKGMSLNAYIVDLIEKDMRTEEDT</sequence>
<dbReference type="GO" id="GO:0006355">
    <property type="term" value="P:regulation of DNA-templated transcription"/>
    <property type="evidence" value="ECO:0007669"/>
    <property type="project" value="InterPro"/>
</dbReference>
<proteinExistence type="predicted"/>
<reference evidence="1" key="1">
    <citation type="submission" date="2019-11" db="EMBL/GenBank/DDBJ databases">
        <authorList>
            <person name="Feng L."/>
        </authorList>
    </citation>
    <scope>NUCLEOTIDE SEQUENCE</scope>
    <source>
        <strain evidence="1">FplautiiLFYP42</strain>
    </source>
</reference>
<organism evidence="1">
    <name type="scientific">Flavonifractor plautii</name>
    <name type="common">Fusobacterium plautii</name>
    <dbReference type="NCBI Taxonomy" id="292800"/>
    <lineage>
        <taxon>Bacteria</taxon>
        <taxon>Bacillati</taxon>
        <taxon>Bacillota</taxon>
        <taxon>Clostridia</taxon>
        <taxon>Eubacteriales</taxon>
        <taxon>Oscillospiraceae</taxon>
        <taxon>Flavonifractor</taxon>
    </lineage>
</organism>
<dbReference type="Gene3D" id="1.10.1220.10">
    <property type="entry name" value="Met repressor-like"/>
    <property type="match status" value="1"/>
</dbReference>
<evidence type="ECO:0000313" key="1">
    <source>
        <dbReference type="EMBL" id="VYU07852.1"/>
    </source>
</evidence>
<dbReference type="InterPro" id="IPR013321">
    <property type="entry name" value="Arc_rbn_hlx_hlx"/>
</dbReference>
<name>A0A6N3BVG2_FLAPL</name>
<dbReference type="SUPFAM" id="SSF47598">
    <property type="entry name" value="Ribbon-helix-helix"/>
    <property type="match status" value="1"/>
</dbReference>
<dbReference type="InterPro" id="IPR010985">
    <property type="entry name" value="Ribbon_hlx_hlx"/>
</dbReference>
<dbReference type="RefSeq" id="WP_156621255.1">
    <property type="nucleotide sequence ID" value="NZ_CACRUB010000026.1"/>
</dbReference>
<evidence type="ECO:0008006" key="2">
    <source>
        <dbReference type="Google" id="ProtNLM"/>
    </source>
</evidence>
<gene>
    <name evidence="1" type="ORF">FPLFYP42_01261</name>
</gene>